<dbReference type="InterPro" id="IPR017853">
    <property type="entry name" value="GH"/>
</dbReference>
<keyword evidence="2 3" id="KW-0326">Glycosidase</keyword>
<evidence type="ECO:0000256" key="1">
    <source>
        <dbReference type="ARBA" id="ARBA00022801"/>
    </source>
</evidence>
<dbReference type="EMBL" id="JAWLKB010000002">
    <property type="protein sequence ID" value="MDV6266262.1"/>
    <property type="molecule type" value="Genomic_DNA"/>
</dbReference>
<dbReference type="Proteomes" id="UP001185927">
    <property type="component" value="Unassembled WGS sequence"/>
</dbReference>
<evidence type="ECO:0000256" key="3">
    <source>
        <dbReference type="RuleBase" id="RU361153"/>
    </source>
</evidence>
<gene>
    <name evidence="6" type="ORF">R3Q16_06575</name>
</gene>
<dbReference type="PANTHER" id="PTHR12631">
    <property type="entry name" value="ALPHA-L-IDURONIDASE"/>
    <property type="match status" value="1"/>
</dbReference>
<reference evidence="6 7" key="1">
    <citation type="submission" date="2023-10" db="EMBL/GenBank/DDBJ databases">
        <title>Development of a sustainable strategy for remediation of hydrocarbon-contaminated territories based on the waste exchange concept.</title>
        <authorList>
            <person name="Krivoruchko A."/>
        </authorList>
    </citation>
    <scope>NUCLEOTIDE SEQUENCE [LARGE SCALE GENOMIC DNA]</scope>
    <source>
        <strain evidence="6 7">IEGM 1203</strain>
    </source>
</reference>
<keyword evidence="1 3" id="KW-0378">Hydrolase</keyword>
<comment type="caution">
    <text evidence="6">The sequence shown here is derived from an EMBL/GenBank/DDBJ whole genome shotgun (WGS) entry which is preliminary data.</text>
</comment>
<dbReference type="PROSITE" id="PS51257">
    <property type="entry name" value="PROKAR_LIPOPROTEIN"/>
    <property type="match status" value="1"/>
</dbReference>
<feature type="signal peptide" evidence="4">
    <location>
        <begin position="1"/>
        <end position="24"/>
    </location>
</feature>
<dbReference type="InterPro" id="IPR001547">
    <property type="entry name" value="Glyco_hydro_5"/>
</dbReference>
<comment type="similarity">
    <text evidence="3">Belongs to the glycosyl hydrolase 5 (cellulase A) family.</text>
</comment>
<sequence length="367" mass="39425">MVDVRRLRLPLVCALLLTIGSLSACAPKPVTTTTTSAPPATCSSVGLGIAGGAPLNWLSQADLDTELSAMKNAGTTWLRFDIDWSAVEPTKGQQNWAATDRVVDRARLQGLSLVGIVTYTPAWARVAGATDTHGYPSDTATFAKFAQQAAQRYSTRISTWEIWNEPNLTQFFRPKPNVNTYAAILKAASTSIRAVQPGAKILNGGLAPAVDNGSDISPVTYLNALYSAGAKSYFDVFSIHPYSWPALPSDASTSSWNTFYRIRLMRDIMVKNGDTGKKVWATEFGAPTGSGSTAVTPQLQASIISDGFAQAQALGYIERIFIYSMRDRGTNSRDIEQNFGLVTINYTPKPALDAVKKAIGGCSAPKI</sequence>
<name>A0ABU4BPV6_RHOGO</name>
<evidence type="ECO:0000313" key="6">
    <source>
        <dbReference type="EMBL" id="MDV6266262.1"/>
    </source>
</evidence>
<evidence type="ECO:0000256" key="4">
    <source>
        <dbReference type="SAM" id="SignalP"/>
    </source>
</evidence>
<dbReference type="SUPFAM" id="SSF51445">
    <property type="entry name" value="(Trans)glycosidases"/>
    <property type="match status" value="1"/>
</dbReference>
<feature type="chain" id="PRO_5046196679" evidence="4">
    <location>
        <begin position="25"/>
        <end position="367"/>
    </location>
</feature>
<keyword evidence="7" id="KW-1185">Reference proteome</keyword>
<dbReference type="Pfam" id="PF00150">
    <property type="entry name" value="Cellulase"/>
    <property type="match status" value="1"/>
</dbReference>
<evidence type="ECO:0000256" key="2">
    <source>
        <dbReference type="ARBA" id="ARBA00023295"/>
    </source>
</evidence>
<keyword evidence="4" id="KW-0732">Signal</keyword>
<evidence type="ECO:0000313" key="7">
    <source>
        <dbReference type="Proteomes" id="UP001185927"/>
    </source>
</evidence>
<protein>
    <submittedName>
        <fullName evidence="6">Cellulase family glycosylhydrolase</fullName>
    </submittedName>
</protein>
<organism evidence="6 7">
    <name type="scientific">Rhodococcus globerulus</name>
    <dbReference type="NCBI Taxonomy" id="33008"/>
    <lineage>
        <taxon>Bacteria</taxon>
        <taxon>Bacillati</taxon>
        <taxon>Actinomycetota</taxon>
        <taxon>Actinomycetes</taxon>
        <taxon>Mycobacteriales</taxon>
        <taxon>Nocardiaceae</taxon>
        <taxon>Rhodococcus</taxon>
    </lineage>
</organism>
<feature type="domain" description="Glycoside hydrolase family 5" evidence="5">
    <location>
        <begin position="52"/>
        <end position="291"/>
    </location>
</feature>
<proteinExistence type="inferred from homology"/>
<accession>A0ABU4BPV6</accession>
<dbReference type="PANTHER" id="PTHR12631:SF10">
    <property type="entry name" value="BETA-XYLOSIDASE-LIKE PROTEIN-RELATED"/>
    <property type="match status" value="1"/>
</dbReference>
<dbReference type="Gene3D" id="3.20.20.80">
    <property type="entry name" value="Glycosidases"/>
    <property type="match status" value="1"/>
</dbReference>
<evidence type="ECO:0000259" key="5">
    <source>
        <dbReference type="Pfam" id="PF00150"/>
    </source>
</evidence>
<dbReference type="InterPro" id="IPR051923">
    <property type="entry name" value="Glycosyl_Hydrolase_39"/>
</dbReference>